<comment type="subcellular location">
    <subcellularLocation>
        <location evidence="1 5">Cell membrane</location>
        <topology evidence="1 5">Multi-pass membrane protein</topology>
    </subcellularLocation>
</comment>
<evidence type="ECO:0000256" key="5">
    <source>
        <dbReference type="RuleBase" id="RU363032"/>
    </source>
</evidence>
<dbReference type="InterPro" id="IPR000515">
    <property type="entry name" value="MetI-like"/>
</dbReference>
<evidence type="ECO:0000256" key="4">
    <source>
        <dbReference type="ARBA" id="ARBA00023136"/>
    </source>
</evidence>
<feature type="transmembrane region" description="Helical" evidence="5">
    <location>
        <begin position="216"/>
        <end position="238"/>
    </location>
</feature>
<evidence type="ECO:0000256" key="3">
    <source>
        <dbReference type="ARBA" id="ARBA00022989"/>
    </source>
</evidence>
<accession>A0A7T5VCK5</accession>
<dbReference type="PANTHER" id="PTHR43470:SF3">
    <property type="entry name" value="PHOSPHATE TRANSPORT SYSTEM PERMEASE PROTEIN PSTA-RELATED"/>
    <property type="match status" value="1"/>
</dbReference>
<evidence type="ECO:0000313" key="7">
    <source>
        <dbReference type="EMBL" id="QQG65306.1"/>
    </source>
</evidence>
<evidence type="ECO:0000256" key="2">
    <source>
        <dbReference type="ARBA" id="ARBA00022692"/>
    </source>
</evidence>
<feature type="domain" description="ABC transmembrane type-1" evidence="6">
    <location>
        <begin position="69"/>
        <end position="279"/>
    </location>
</feature>
<proteinExistence type="inferred from homology"/>
<keyword evidence="4 5" id="KW-0472">Membrane</keyword>
<dbReference type="InterPro" id="IPR035906">
    <property type="entry name" value="MetI-like_sf"/>
</dbReference>
<feature type="transmembrane region" description="Helical" evidence="5">
    <location>
        <begin position="144"/>
        <end position="167"/>
    </location>
</feature>
<keyword evidence="2 5" id="KW-0812">Transmembrane</keyword>
<dbReference type="Gene3D" id="1.10.3720.10">
    <property type="entry name" value="MetI-like"/>
    <property type="match status" value="1"/>
</dbReference>
<reference evidence="7 8" key="1">
    <citation type="submission" date="2020-05" db="EMBL/GenBank/DDBJ databases">
        <title>Complete genome of Desulfobulbus oligotrophicus.</title>
        <authorList>
            <person name="Podar M."/>
        </authorList>
    </citation>
    <scope>NUCLEOTIDE SEQUENCE [LARGE SCALE GENOMIC DNA]</scope>
    <source>
        <strain evidence="7 8">Prop6</strain>
    </source>
</reference>
<evidence type="ECO:0000256" key="1">
    <source>
        <dbReference type="ARBA" id="ARBA00004651"/>
    </source>
</evidence>
<dbReference type="SUPFAM" id="SSF161098">
    <property type="entry name" value="MetI-like"/>
    <property type="match status" value="1"/>
</dbReference>
<protein>
    <submittedName>
        <fullName evidence="7">ABC transporter permease subunit</fullName>
    </submittedName>
</protein>
<dbReference type="CDD" id="cd06261">
    <property type="entry name" value="TM_PBP2"/>
    <property type="match status" value="1"/>
</dbReference>
<dbReference type="EMBL" id="CP054140">
    <property type="protein sequence ID" value="QQG65306.1"/>
    <property type="molecule type" value="Genomic_DNA"/>
</dbReference>
<dbReference type="Pfam" id="PF00528">
    <property type="entry name" value="BPD_transp_1"/>
    <property type="match status" value="1"/>
</dbReference>
<dbReference type="GO" id="GO:0055085">
    <property type="term" value="P:transmembrane transport"/>
    <property type="evidence" value="ECO:0007669"/>
    <property type="project" value="InterPro"/>
</dbReference>
<feature type="transmembrane region" description="Helical" evidence="5">
    <location>
        <begin position="110"/>
        <end position="132"/>
    </location>
</feature>
<dbReference type="PANTHER" id="PTHR43470">
    <property type="entry name" value="PHOSPHATE TRANSPORT SYSTEM PERMEASE PROTEIN PSTA-RELATED"/>
    <property type="match status" value="1"/>
</dbReference>
<keyword evidence="8" id="KW-1185">Reference proteome</keyword>
<keyword evidence="5" id="KW-0813">Transport</keyword>
<sequence>MKRPLIFHVFRSSMGLSAALVLGCVGTLFFFLLLKGLPTWGTELFFGDTAPMDAIMGKAPVWEGIWPAFMGTLCLMTVTMGLVLLPGIGCGIFLAEYATPLWKKRVNTAIDLLAGAPSIVMGLFGFTLILFLRRAFFPEANTCLFLAAGCLSLLVTPVLVVNTREALEAVPSSIKLAATSLGLSKNQIIFCLAVPMAVRGIVSGSILAMGRCAEDTAVIMLTGAVANAGLPSSLWAKFEALPFTIYYTMAHYQSQEELNLAFGAALLLLFLATAMVALAKLLEVGHKLFWQGERPSVLQ</sequence>
<dbReference type="Proteomes" id="UP000596092">
    <property type="component" value="Chromosome"/>
</dbReference>
<dbReference type="RefSeq" id="WP_199264128.1">
    <property type="nucleotide sequence ID" value="NZ_CP054140.1"/>
</dbReference>
<feature type="transmembrane region" description="Helical" evidence="5">
    <location>
        <begin position="258"/>
        <end position="279"/>
    </location>
</feature>
<comment type="similarity">
    <text evidence="5">Belongs to the binding-protein-dependent transport system permease family.</text>
</comment>
<gene>
    <name evidence="7" type="ORF">HP555_05225</name>
</gene>
<dbReference type="PROSITE" id="PS51257">
    <property type="entry name" value="PROKAR_LIPOPROTEIN"/>
    <property type="match status" value="1"/>
</dbReference>
<dbReference type="KEGG" id="dog:HP555_05225"/>
<keyword evidence="3 5" id="KW-1133">Transmembrane helix</keyword>
<evidence type="ECO:0000259" key="6">
    <source>
        <dbReference type="PROSITE" id="PS50928"/>
    </source>
</evidence>
<feature type="transmembrane region" description="Helical" evidence="5">
    <location>
        <begin position="188"/>
        <end position="210"/>
    </location>
</feature>
<dbReference type="PROSITE" id="PS50928">
    <property type="entry name" value="ABC_TM1"/>
    <property type="match status" value="1"/>
</dbReference>
<evidence type="ECO:0000313" key="8">
    <source>
        <dbReference type="Proteomes" id="UP000596092"/>
    </source>
</evidence>
<dbReference type="GO" id="GO:0005886">
    <property type="term" value="C:plasma membrane"/>
    <property type="evidence" value="ECO:0007669"/>
    <property type="project" value="UniProtKB-SubCell"/>
</dbReference>
<feature type="transmembrane region" description="Helical" evidence="5">
    <location>
        <begin position="65"/>
        <end position="98"/>
    </location>
</feature>
<name>A0A7T5VCK5_9BACT</name>
<dbReference type="AlphaFoldDB" id="A0A7T5VCK5"/>
<organism evidence="7 8">
    <name type="scientific">Desulfobulbus oligotrophicus</name>
    <dbReference type="NCBI Taxonomy" id="1909699"/>
    <lineage>
        <taxon>Bacteria</taxon>
        <taxon>Pseudomonadati</taxon>
        <taxon>Thermodesulfobacteriota</taxon>
        <taxon>Desulfobulbia</taxon>
        <taxon>Desulfobulbales</taxon>
        <taxon>Desulfobulbaceae</taxon>
        <taxon>Desulfobulbus</taxon>
    </lineage>
</organism>